<sequence length="316" mass="36686">MIIKPLKKTAPLLQLEALKHRLPADHPAYPGLMTAYHKRHAGHRGEQSLNFIFNRFFSEFRIFQDIRLPVSPDRFFQLDAILLTPHRLFLLEVKHLKGSIDIPSRYGLMTRTLPETVEQFTNPLVQLHNTSELLWVWAAERGLPELPVHHIAVFTHRDSVLWRPADCLLLRPEELWRVTKELTAADPETTGKEKALQSWQSALLASHKPAPLPKLSSWQLTLQNLRPGVRCGTCSDFTMHWLHKRWRCTRCGRIELYAHRAALEDFFNLTSDPFTNGEVRDFLQLNSRHTTRRFLQDVGCRQLTKPHSHLYIPPGC</sequence>
<name>A0A2P8HQC4_9BACI</name>
<organism evidence="2 3">
    <name type="scientific">Salsuginibacillus halophilus</name>
    <dbReference type="NCBI Taxonomy" id="517424"/>
    <lineage>
        <taxon>Bacteria</taxon>
        <taxon>Bacillati</taxon>
        <taxon>Bacillota</taxon>
        <taxon>Bacilli</taxon>
        <taxon>Bacillales</taxon>
        <taxon>Bacillaceae</taxon>
        <taxon>Salsuginibacillus</taxon>
    </lineage>
</organism>
<comment type="caution">
    <text evidence="2">The sequence shown here is derived from an EMBL/GenBank/DDBJ whole genome shotgun (WGS) entry which is preliminary data.</text>
</comment>
<evidence type="ECO:0000259" key="1">
    <source>
        <dbReference type="PROSITE" id="PS50965"/>
    </source>
</evidence>
<accession>A0A2P8HQC4</accession>
<dbReference type="AlphaFoldDB" id="A0A2P8HQC4"/>
<evidence type="ECO:0000313" key="3">
    <source>
        <dbReference type="Proteomes" id="UP000242310"/>
    </source>
</evidence>
<dbReference type="InterPro" id="IPR011528">
    <property type="entry name" value="NERD"/>
</dbReference>
<proteinExistence type="predicted"/>
<protein>
    <submittedName>
        <fullName evidence="2">Nuclease-like protein</fullName>
    </submittedName>
</protein>
<evidence type="ECO:0000313" key="2">
    <source>
        <dbReference type="EMBL" id="PSL48421.1"/>
    </source>
</evidence>
<gene>
    <name evidence="2" type="ORF">B0H94_10421</name>
</gene>
<dbReference type="Proteomes" id="UP000242310">
    <property type="component" value="Unassembled WGS sequence"/>
</dbReference>
<feature type="domain" description="NERD" evidence="1">
    <location>
        <begin position="41"/>
        <end position="157"/>
    </location>
</feature>
<reference evidence="2 3" key="1">
    <citation type="submission" date="2018-03" db="EMBL/GenBank/DDBJ databases">
        <title>Genomic Encyclopedia of Type Strains, Phase III (KMG-III): the genomes of soil and plant-associated and newly described type strains.</title>
        <authorList>
            <person name="Whitman W."/>
        </authorList>
    </citation>
    <scope>NUCLEOTIDE SEQUENCE [LARGE SCALE GENOMIC DNA]</scope>
    <source>
        <strain evidence="2 3">CGMCC 1.07653</strain>
    </source>
</reference>
<dbReference type="RefSeq" id="WP_181315250.1">
    <property type="nucleotide sequence ID" value="NZ_PYAV01000004.1"/>
</dbReference>
<keyword evidence="3" id="KW-1185">Reference proteome</keyword>
<dbReference type="EMBL" id="PYAV01000004">
    <property type="protein sequence ID" value="PSL48421.1"/>
    <property type="molecule type" value="Genomic_DNA"/>
</dbReference>
<dbReference type="Pfam" id="PF08378">
    <property type="entry name" value="NERD"/>
    <property type="match status" value="1"/>
</dbReference>
<dbReference type="PROSITE" id="PS50965">
    <property type="entry name" value="NERD"/>
    <property type="match status" value="1"/>
</dbReference>